<dbReference type="GO" id="GO:0030282">
    <property type="term" value="P:bone mineralization"/>
    <property type="evidence" value="ECO:0007669"/>
    <property type="project" value="InterPro"/>
</dbReference>
<evidence type="ECO:0000256" key="2">
    <source>
        <dbReference type="ARBA" id="ARBA00006307"/>
    </source>
</evidence>
<dbReference type="GO" id="GO:0005576">
    <property type="term" value="C:extracellular region"/>
    <property type="evidence" value="ECO:0007669"/>
    <property type="project" value="UniProtKB-SubCell"/>
</dbReference>
<dbReference type="InterPro" id="IPR001415">
    <property type="entry name" value="PTH/PTH-rel"/>
</dbReference>
<evidence type="ECO:0000256" key="4">
    <source>
        <dbReference type="ARBA" id="ARBA00022685"/>
    </source>
</evidence>
<sequence>RRSVAHTQLMHDKGRTLQDFKRRMWLQELLDDVHTADIRELAVRTTGAAGGPSGGPQPRAPAGAKDAALAFQPEDQEGTKLPQESHQSTGHKDGGGLLKLPDRKKKK</sequence>
<dbReference type="KEGG" id="tng:GSTEN00002625G001"/>
<evidence type="ECO:0000256" key="1">
    <source>
        <dbReference type="ARBA" id="ARBA00004613"/>
    </source>
</evidence>
<feature type="non-terminal residue" evidence="8">
    <location>
        <position position="1"/>
    </location>
</feature>
<evidence type="ECO:0000313" key="7">
    <source>
        <dbReference type="EMBL" id="CAF87254.1"/>
    </source>
</evidence>
<keyword evidence="3" id="KW-0964">Secreted</keyword>
<evidence type="ECO:0000256" key="6">
    <source>
        <dbReference type="SAM" id="MobiDB-lite"/>
    </source>
</evidence>
<feature type="region of interest" description="Disordered" evidence="6">
    <location>
        <begin position="44"/>
        <end position="107"/>
    </location>
</feature>
<feature type="non-terminal residue" evidence="8">
    <location>
        <position position="107"/>
    </location>
</feature>
<dbReference type="OrthoDB" id="8959549at2759"/>
<comment type="similarity">
    <text evidence="2">Belongs to the parathyroid hormone family.</text>
</comment>
<organism evidence="8">
    <name type="scientific">Tetraodon nigroviridis</name>
    <name type="common">Spotted green pufferfish</name>
    <name type="synonym">Chelonodon nigroviridis</name>
    <dbReference type="NCBI Taxonomy" id="99883"/>
    <lineage>
        <taxon>Eukaryota</taxon>
        <taxon>Metazoa</taxon>
        <taxon>Chordata</taxon>
        <taxon>Craniata</taxon>
        <taxon>Vertebrata</taxon>
        <taxon>Euteleostomi</taxon>
        <taxon>Actinopterygii</taxon>
        <taxon>Neopterygii</taxon>
        <taxon>Teleostei</taxon>
        <taxon>Neoteleostei</taxon>
        <taxon>Acanthomorphata</taxon>
        <taxon>Eupercaria</taxon>
        <taxon>Tetraodontiformes</taxon>
        <taxon>Tetradontoidea</taxon>
        <taxon>Tetraodontidae</taxon>
        <taxon>Tetraodon</taxon>
    </lineage>
</organism>
<keyword evidence="5" id="KW-0372">Hormone</keyword>
<dbReference type="SMART" id="SM00087">
    <property type="entry name" value="PTH"/>
    <property type="match status" value="1"/>
</dbReference>
<dbReference type="KEGG" id="tng:GSTEN00000866G001"/>
<dbReference type="InterPro" id="IPR003626">
    <property type="entry name" value="PTH-rel"/>
</dbReference>
<evidence type="ECO:0000256" key="5">
    <source>
        <dbReference type="ARBA" id="ARBA00022702"/>
    </source>
</evidence>
<gene>
    <name evidence="8" type="ORF">GSTENG00000866001</name>
    <name evidence="9" type="ORF">GSTENG00002625001</name>
    <name evidence="7" type="ORF">GSTENG00037534001</name>
</gene>
<proteinExistence type="inferred from homology"/>
<dbReference type="EMBL" id="CAAE01003379">
    <property type="protein sequence ID" value="CAF87848.1"/>
    <property type="molecule type" value="Genomic_DNA"/>
</dbReference>
<dbReference type="PANTHER" id="PTHR17223:SF0">
    <property type="entry name" value="PARATHYROID HORMONE-RELATED PROTEIN"/>
    <property type="match status" value="1"/>
</dbReference>
<dbReference type="EMBL" id="CAAE01006039">
    <property type="protein sequence ID" value="CAF88940.1"/>
    <property type="molecule type" value="Genomic_DNA"/>
</dbReference>
<dbReference type="PANTHER" id="PTHR17223">
    <property type="entry name" value="PARATHYROID HORMONE-RELATED"/>
    <property type="match status" value="1"/>
</dbReference>
<evidence type="ECO:0000313" key="8">
    <source>
        <dbReference type="EMBL" id="CAF87848.1"/>
    </source>
</evidence>
<dbReference type="AlphaFoldDB" id="Q4TGY4"/>
<reference evidence="8" key="1">
    <citation type="journal article" date="2004" name="Nature">
        <title>Genome duplication in the teleost fish Tetraodon nigroviridis reveals the early vertebrate proto-karyotype.</title>
        <authorList>
            <person name="Jaillon O."/>
            <person name="Aury J.-M."/>
            <person name="Brunet F."/>
            <person name="Petit J.-L."/>
            <person name="Stange-Thomann N."/>
            <person name="Mauceli E."/>
            <person name="Bouneau L."/>
            <person name="Fischer C."/>
            <person name="Ozouf-Costaz C."/>
            <person name="Bernot A."/>
            <person name="Nicaud S."/>
            <person name="Jaffe D."/>
            <person name="Fisher S."/>
            <person name="Lutfalla G."/>
            <person name="Dossat C."/>
            <person name="Segurens B."/>
            <person name="Dasilva C."/>
            <person name="Salanoubat M."/>
            <person name="Levy M."/>
            <person name="Boudet N."/>
            <person name="Castellano S."/>
            <person name="Anthouard V."/>
            <person name="Jubin C."/>
            <person name="Castelli V."/>
            <person name="Katinka M."/>
            <person name="Vacherie B."/>
            <person name="Biemont C."/>
            <person name="Skalli Z."/>
            <person name="Cattolico L."/>
            <person name="Poulain J."/>
            <person name="De Berardinis V."/>
            <person name="Cruaud C."/>
            <person name="Duprat S."/>
            <person name="Brottier P."/>
            <person name="Coutanceau J.-P."/>
            <person name="Gouzy J."/>
            <person name="Parra G."/>
            <person name="Lardier G."/>
            <person name="Chapple C."/>
            <person name="McKernan K.J."/>
            <person name="McEwan P."/>
            <person name="Bosak S."/>
            <person name="Kellis M."/>
            <person name="Volff J.-N."/>
            <person name="Guigo R."/>
            <person name="Zody M.C."/>
            <person name="Mesirov J."/>
            <person name="Lindblad-Toh K."/>
            <person name="Birren B."/>
            <person name="Nusbaum C."/>
            <person name="Kahn D."/>
            <person name="Robinson-Rechavi M."/>
            <person name="Laudet V."/>
            <person name="Schachter V."/>
            <person name="Quetier F."/>
            <person name="Saurin W."/>
            <person name="Scarpelli C."/>
            <person name="Wincker P."/>
            <person name="Lander E.S."/>
            <person name="Weissenbach J."/>
            <person name="Roest Crollius H."/>
        </authorList>
    </citation>
    <scope>NUCLEOTIDE SEQUENCE [LARGE SCALE GENOMIC DNA]</scope>
</reference>
<dbReference type="GO" id="GO:0005179">
    <property type="term" value="F:hormone activity"/>
    <property type="evidence" value="ECO:0007669"/>
    <property type="project" value="UniProtKB-KW"/>
</dbReference>
<comment type="caution">
    <text evidence="8">The sequence shown here is derived from an EMBL/GenBank/DDBJ whole genome shotgun (WGS) entry which is preliminary data.</text>
</comment>
<comment type="subcellular location">
    <subcellularLocation>
        <location evidence="1">Secreted</location>
    </subcellularLocation>
</comment>
<reference evidence="8" key="2">
    <citation type="submission" date="2004-02" db="EMBL/GenBank/DDBJ databases">
        <authorList>
            <consortium name="Genoscope"/>
            <consortium name="Whitehead Institute Centre for Genome Research"/>
        </authorList>
    </citation>
    <scope>NUCLEOTIDE SEQUENCE</scope>
</reference>
<name>Q4TGY4_TETNG</name>
<protein>
    <submittedName>
        <fullName evidence="8">(spotted green pufferfish) hypothetical protein</fullName>
    </submittedName>
</protein>
<dbReference type="EMBL" id="CAAE01001948">
    <property type="protein sequence ID" value="CAF87254.1"/>
    <property type="molecule type" value="Genomic_DNA"/>
</dbReference>
<dbReference type="KEGG" id="tng:GSTEN00037534G001"/>
<accession>Q4TGY4</accession>
<dbReference type="Pfam" id="PF01279">
    <property type="entry name" value="Parathyroid"/>
    <property type="match status" value="1"/>
</dbReference>
<evidence type="ECO:0000256" key="3">
    <source>
        <dbReference type="ARBA" id="ARBA00022525"/>
    </source>
</evidence>
<keyword evidence="4" id="KW-0165">Cleavage on pair of basic residues</keyword>
<evidence type="ECO:0000313" key="9">
    <source>
        <dbReference type="EMBL" id="CAF88940.1"/>
    </source>
</evidence>